<organism evidence="9 10">
    <name type="scientific">Streptomyces desertarenae</name>
    <dbReference type="NCBI Taxonomy" id="2666184"/>
    <lineage>
        <taxon>Bacteria</taxon>
        <taxon>Bacillati</taxon>
        <taxon>Actinomycetota</taxon>
        <taxon>Actinomycetes</taxon>
        <taxon>Kitasatosporales</taxon>
        <taxon>Streptomycetaceae</taxon>
        <taxon>Streptomyces</taxon>
    </lineage>
</organism>
<evidence type="ECO:0000256" key="2">
    <source>
        <dbReference type="ARBA" id="ARBA00022597"/>
    </source>
</evidence>
<proteinExistence type="predicted"/>
<dbReference type="InterPro" id="IPR036878">
    <property type="entry name" value="Glu_permease_IIB"/>
</dbReference>
<dbReference type="GO" id="GO:0016740">
    <property type="term" value="F:transferase activity"/>
    <property type="evidence" value="ECO:0007669"/>
    <property type="project" value="UniProtKB-KW"/>
</dbReference>
<dbReference type="SUPFAM" id="SSF55604">
    <property type="entry name" value="Glucose permease domain IIB"/>
    <property type="match status" value="1"/>
</dbReference>
<dbReference type="EC" id="2.7.1.-" evidence="9"/>
<feature type="active site" description="Phosphocysteine intermediate; for EIIB activity" evidence="6">
    <location>
        <position position="123"/>
    </location>
</feature>
<evidence type="ECO:0000256" key="3">
    <source>
        <dbReference type="ARBA" id="ARBA00022679"/>
    </source>
</evidence>
<dbReference type="Proteomes" id="UP001597365">
    <property type="component" value="Unassembled WGS sequence"/>
</dbReference>
<reference evidence="10" key="1">
    <citation type="journal article" date="2019" name="Int. J. Syst. Evol. Microbiol.">
        <title>The Global Catalogue of Microorganisms (GCM) 10K type strain sequencing project: providing services to taxonomists for standard genome sequencing and annotation.</title>
        <authorList>
            <consortium name="The Broad Institute Genomics Platform"/>
            <consortium name="The Broad Institute Genome Sequencing Center for Infectious Disease"/>
            <person name="Wu L."/>
            <person name="Ma J."/>
        </authorList>
    </citation>
    <scope>NUCLEOTIDE SEQUENCE [LARGE SCALE GENOMIC DNA]</scope>
    <source>
        <strain evidence="10">CGMCC 4.7455</strain>
    </source>
</reference>
<comment type="caution">
    <text evidence="9">The sequence shown here is derived from an EMBL/GenBank/DDBJ whole genome shotgun (WGS) entry which is preliminary data.</text>
</comment>
<evidence type="ECO:0000256" key="6">
    <source>
        <dbReference type="PROSITE-ProRule" id="PRU00421"/>
    </source>
</evidence>
<dbReference type="InterPro" id="IPR018113">
    <property type="entry name" value="PTrfase_EIIB_Cys"/>
</dbReference>
<gene>
    <name evidence="9" type="ORF">ACFSJS_19455</name>
</gene>
<dbReference type="PANTHER" id="PTHR30009">
    <property type="entry name" value="CYTOCHROME C-TYPE SYNTHESIS PROTEIN AND PTS TRANSMEMBRANE COMPONENT"/>
    <property type="match status" value="1"/>
</dbReference>
<keyword evidence="5" id="KW-0418">Kinase</keyword>
<evidence type="ECO:0000256" key="7">
    <source>
        <dbReference type="SAM" id="MobiDB-lite"/>
    </source>
</evidence>
<dbReference type="EMBL" id="JBHUFU010000011">
    <property type="protein sequence ID" value="MFD1831803.1"/>
    <property type="molecule type" value="Genomic_DNA"/>
</dbReference>
<dbReference type="CDD" id="cd00212">
    <property type="entry name" value="PTS_IIB_glc"/>
    <property type="match status" value="1"/>
</dbReference>
<evidence type="ECO:0000259" key="8">
    <source>
        <dbReference type="PROSITE" id="PS51098"/>
    </source>
</evidence>
<protein>
    <submittedName>
        <fullName evidence="9">Glucose PTS transporter subunit EIIB</fullName>
        <ecNumber evidence="9">2.7.1.-</ecNumber>
    </submittedName>
</protein>
<feature type="compositionally biased region" description="Low complexity" evidence="7">
    <location>
        <begin position="37"/>
        <end position="46"/>
    </location>
</feature>
<dbReference type="PANTHER" id="PTHR30009:SF4">
    <property type="entry name" value="PTS SYSTEM N-ACETYLGLUCOSAMINE-SPECIFIC EIICBA COMPONENT"/>
    <property type="match status" value="1"/>
</dbReference>
<feature type="compositionally biased region" description="Basic residues" evidence="7">
    <location>
        <begin position="26"/>
        <end position="36"/>
    </location>
</feature>
<evidence type="ECO:0000256" key="5">
    <source>
        <dbReference type="ARBA" id="ARBA00022777"/>
    </source>
</evidence>
<dbReference type="RefSeq" id="WP_380902088.1">
    <property type="nucleotide sequence ID" value="NZ_JBHUFU010000011.1"/>
</dbReference>
<feature type="domain" description="PTS EIIB type-1" evidence="8">
    <location>
        <begin position="101"/>
        <end position="176"/>
    </location>
</feature>
<evidence type="ECO:0000313" key="9">
    <source>
        <dbReference type="EMBL" id="MFD1831803.1"/>
    </source>
</evidence>
<evidence type="ECO:0000256" key="4">
    <source>
        <dbReference type="ARBA" id="ARBA00022683"/>
    </source>
</evidence>
<dbReference type="NCBIfam" id="TIGR00826">
    <property type="entry name" value="EIIB_glc"/>
    <property type="match status" value="1"/>
</dbReference>
<dbReference type="PROSITE" id="PS51098">
    <property type="entry name" value="PTS_EIIB_TYPE_1"/>
    <property type="match status" value="1"/>
</dbReference>
<dbReference type="InterPro" id="IPR001996">
    <property type="entry name" value="PTS_IIB_1"/>
</dbReference>
<dbReference type="Gene3D" id="3.30.1360.60">
    <property type="entry name" value="Glucose permease domain IIB"/>
    <property type="match status" value="1"/>
</dbReference>
<keyword evidence="3 9" id="KW-0808">Transferase</keyword>
<keyword evidence="2" id="KW-0762">Sugar transport</keyword>
<keyword evidence="4" id="KW-0598">Phosphotransferase system</keyword>
<accession>A0ABW4PNI2</accession>
<sequence length="176" mass="18360">MNGSNGVSRAEAPPGEGRVPECSTRGPRRAAGRRRAGPAGVPRRGGFPTVEEKHIQGEPGRGVHQPPGRGARPDDGPRPATGRNSRRRTEDMIDSSGDKTTGKAESIVAGLGGLDNIIEIEGCITRLRTEVEDPSLIDETALKAAGAHGVVRMGTAVQVVIGTDADPIAAEIEDMM</sequence>
<feature type="region of interest" description="Disordered" evidence="7">
    <location>
        <begin position="1"/>
        <end position="102"/>
    </location>
</feature>
<feature type="compositionally biased region" description="Basic and acidic residues" evidence="7">
    <location>
        <begin position="87"/>
        <end position="102"/>
    </location>
</feature>
<evidence type="ECO:0000313" key="10">
    <source>
        <dbReference type="Proteomes" id="UP001597365"/>
    </source>
</evidence>
<dbReference type="InterPro" id="IPR050429">
    <property type="entry name" value="PTS_Glucose_EIICBA"/>
</dbReference>
<keyword evidence="10" id="KW-1185">Reference proteome</keyword>
<name>A0ABW4PNI2_9ACTN</name>
<keyword evidence="1" id="KW-0813">Transport</keyword>
<dbReference type="Pfam" id="PF00367">
    <property type="entry name" value="PTS_EIIB"/>
    <property type="match status" value="1"/>
</dbReference>
<evidence type="ECO:0000256" key="1">
    <source>
        <dbReference type="ARBA" id="ARBA00022448"/>
    </source>
</evidence>